<evidence type="ECO:0000256" key="2">
    <source>
        <dbReference type="ARBA" id="ARBA00022771"/>
    </source>
</evidence>
<name>A0AAW0YEU5_9TREE</name>
<dbReference type="RefSeq" id="XP_066799882.1">
    <property type="nucleotide sequence ID" value="XM_066949588.1"/>
</dbReference>
<proteinExistence type="predicted"/>
<dbReference type="PANTHER" id="PTHR15710">
    <property type="entry name" value="E3 UBIQUITIN-PROTEIN LIGASE PRAJA"/>
    <property type="match status" value="1"/>
</dbReference>
<feature type="compositionally biased region" description="Polar residues" evidence="5">
    <location>
        <begin position="359"/>
        <end position="379"/>
    </location>
</feature>
<dbReference type="SMART" id="SM00744">
    <property type="entry name" value="RINGv"/>
    <property type="match status" value="1"/>
</dbReference>
<dbReference type="Gene3D" id="3.30.40.10">
    <property type="entry name" value="Zinc/RING finger domain, C3HC4 (zinc finger)"/>
    <property type="match status" value="1"/>
</dbReference>
<feature type="region of interest" description="Disordered" evidence="5">
    <location>
        <begin position="402"/>
        <end position="514"/>
    </location>
</feature>
<keyword evidence="1" id="KW-0479">Metal-binding</keyword>
<feature type="compositionally biased region" description="Polar residues" evidence="5">
    <location>
        <begin position="88"/>
        <end position="98"/>
    </location>
</feature>
<feature type="region of interest" description="Disordered" evidence="5">
    <location>
        <begin position="643"/>
        <end position="738"/>
    </location>
</feature>
<dbReference type="AlphaFoldDB" id="A0AAW0YEU5"/>
<feature type="compositionally biased region" description="Low complexity" evidence="5">
    <location>
        <begin position="47"/>
        <end position="60"/>
    </location>
</feature>
<dbReference type="PROSITE" id="PS50089">
    <property type="entry name" value="ZF_RING_2"/>
    <property type="match status" value="1"/>
</dbReference>
<keyword evidence="2 4" id="KW-0863">Zinc-finger</keyword>
<feature type="compositionally biased region" description="Low complexity" evidence="5">
    <location>
        <begin position="216"/>
        <end position="233"/>
    </location>
</feature>
<dbReference type="SUPFAM" id="SSF57850">
    <property type="entry name" value="RING/U-box"/>
    <property type="match status" value="1"/>
</dbReference>
<dbReference type="EMBL" id="JBCAWK010000013">
    <property type="protein sequence ID" value="KAK8844658.1"/>
    <property type="molecule type" value="Genomic_DNA"/>
</dbReference>
<feature type="region of interest" description="Disordered" evidence="5">
    <location>
        <begin position="359"/>
        <end position="384"/>
    </location>
</feature>
<keyword evidence="8" id="KW-1185">Reference proteome</keyword>
<dbReference type="GeneID" id="92183763"/>
<dbReference type="CDD" id="cd16473">
    <property type="entry name" value="RING-H2_RNF103"/>
    <property type="match status" value="1"/>
</dbReference>
<feature type="region of interest" description="Disordered" evidence="5">
    <location>
        <begin position="1"/>
        <end position="249"/>
    </location>
</feature>
<feature type="compositionally biased region" description="Basic and acidic residues" evidence="5">
    <location>
        <begin position="657"/>
        <end position="671"/>
    </location>
</feature>
<dbReference type="SMART" id="SM00184">
    <property type="entry name" value="RING"/>
    <property type="match status" value="1"/>
</dbReference>
<evidence type="ECO:0000256" key="4">
    <source>
        <dbReference type="PROSITE-ProRule" id="PRU00175"/>
    </source>
</evidence>
<accession>A0AAW0YEU5</accession>
<sequence>MPSPPPLVIRHTHHSPERPLLEQDVLPQIPPRSRSIPIDTVTPRPQMSSSSYRSDVSVMSEISESLRTTSPAPLSSASSVPTPYTIRTPASSDGSSMTVRHADNFPGGSSSSDYDLDVPPGGLLRVKSFPHNGDLLGNSNESSSGRRTRSCTPADEMSAENAMDVDPAQDQDFEHDQERHERPSRERHASPDGTSFQPFRDIERPVSRTFESSMAVPLVSSSPGVRGGSSARSLSNLGNRAEEDHVAHGPWNYRGQQTLEQRNPGLDGLGTFSSYAGNDLLPAQRLESSRRFMPPAYAPSENNSTGSEQNEEYRPLLGSGTRHLSSPVPIREISHNHISPAVRYSVFGVDASHNLQTATSNPIRSDFSSLPSPVSNVGASGSPGALERRIDTIEARLDRVRQRNQRSLPMPPGLSAHNHDGLRSRAGGPHPYELPAPSAMRLRPTPQAFAEEQQRSNLGRERPRSSWPDHSASPSIPPPRPSSIFGWETSSVPPEERYRMRSQPRLSALDADNDHERVEARSRYYQQQLDTLHALRSHPLGSSSLFRLANSIGVDTPAEDVTTSQQGTNDVDRREDFSGARLLNSLGMIAHETDAGPMSRPSSRRWISFDEGERAHDRGDQRSRLEDPIGTWNRDIHEAIGRRLSQPRPHMTSVSRRLREQIGPDWEDTRAMETTSADPYDPSAVPLPPADRSLWGEVGGVSSTLDSLLPDPPSSSNGPSAITDRRPRSRDTLGNADSTLLPRLRYTTDLPLFRGGPDGPDWHMFSSDPDAYPDSHIAPMGFAYINSFQRIYGPRSQLQLTDDMSAEDKAKVVEMVARGVSRLPSGPRKKAAESMLETVPWGKLGDPSMQKDDYCSVCHDDYEEFDAIAITPCKHMYHKDCLDTWLNQPNISSCPMCRRDLAVLACLTKMVPSKAREDALPLWALP</sequence>
<comment type="caution">
    <text evidence="7">The sequence shown here is derived from an EMBL/GenBank/DDBJ whole genome shotgun (WGS) entry which is preliminary data.</text>
</comment>
<dbReference type="InterPro" id="IPR011016">
    <property type="entry name" value="Znf_RING-CH"/>
</dbReference>
<feature type="region of interest" description="Disordered" evidence="5">
    <location>
        <begin position="297"/>
        <end position="323"/>
    </location>
</feature>
<dbReference type="Pfam" id="PF13639">
    <property type="entry name" value="zf-RING_2"/>
    <property type="match status" value="1"/>
</dbReference>
<reference evidence="7 8" key="1">
    <citation type="journal article" date="2024" name="bioRxiv">
        <title>Comparative genomics of Cryptococcus and Kwoniella reveals pathogenesis evolution and contrasting karyotype dynamics via intercentromeric recombination or chromosome fusion.</title>
        <authorList>
            <person name="Coelho M.A."/>
            <person name="David-Palma M."/>
            <person name="Shea T."/>
            <person name="Bowers K."/>
            <person name="McGinley-Smith S."/>
            <person name="Mohammad A.W."/>
            <person name="Gnirke A."/>
            <person name="Yurkov A.M."/>
            <person name="Nowrousian M."/>
            <person name="Sun S."/>
            <person name="Cuomo C.A."/>
            <person name="Heitman J."/>
        </authorList>
    </citation>
    <scope>NUCLEOTIDE SEQUENCE [LARGE SCALE GENOMIC DNA]</scope>
    <source>
        <strain evidence="7 8">CBS 13917</strain>
    </source>
</reference>
<evidence type="ECO:0000313" key="7">
    <source>
        <dbReference type="EMBL" id="KAK8844658.1"/>
    </source>
</evidence>
<evidence type="ECO:0000313" key="8">
    <source>
        <dbReference type="Proteomes" id="UP001388673"/>
    </source>
</evidence>
<protein>
    <recommendedName>
        <fullName evidence="6">RING-type domain-containing protein</fullName>
    </recommendedName>
</protein>
<feature type="compositionally biased region" description="Basic and acidic residues" evidence="5">
    <location>
        <begin position="172"/>
        <end position="190"/>
    </location>
</feature>
<evidence type="ECO:0000256" key="1">
    <source>
        <dbReference type="ARBA" id="ARBA00022723"/>
    </source>
</evidence>
<dbReference type="InterPro" id="IPR001841">
    <property type="entry name" value="Znf_RING"/>
</dbReference>
<feature type="domain" description="RING-type" evidence="6">
    <location>
        <begin position="855"/>
        <end position="898"/>
    </location>
</feature>
<feature type="compositionally biased region" description="Basic and acidic residues" evidence="5">
    <location>
        <begin position="452"/>
        <end position="464"/>
    </location>
</feature>
<dbReference type="InterPro" id="IPR013083">
    <property type="entry name" value="Znf_RING/FYVE/PHD"/>
</dbReference>
<dbReference type="Proteomes" id="UP001388673">
    <property type="component" value="Unassembled WGS sequence"/>
</dbReference>
<dbReference type="KEGG" id="kne:92183763"/>
<organism evidence="7 8">
    <name type="scientific">Kwoniella newhampshirensis</name>
    <dbReference type="NCBI Taxonomy" id="1651941"/>
    <lineage>
        <taxon>Eukaryota</taxon>
        <taxon>Fungi</taxon>
        <taxon>Dikarya</taxon>
        <taxon>Basidiomycota</taxon>
        <taxon>Agaricomycotina</taxon>
        <taxon>Tremellomycetes</taxon>
        <taxon>Tremellales</taxon>
        <taxon>Cryptococcaceae</taxon>
        <taxon>Kwoniella</taxon>
    </lineage>
</organism>
<evidence type="ECO:0000256" key="3">
    <source>
        <dbReference type="ARBA" id="ARBA00022833"/>
    </source>
</evidence>
<dbReference type="GO" id="GO:0008270">
    <property type="term" value="F:zinc ion binding"/>
    <property type="evidence" value="ECO:0007669"/>
    <property type="project" value="UniProtKB-KW"/>
</dbReference>
<gene>
    <name evidence="7" type="ORF">IAR55_006505</name>
</gene>
<keyword evidence="3" id="KW-0862">Zinc</keyword>
<evidence type="ECO:0000259" key="6">
    <source>
        <dbReference type="PROSITE" id="PS50089"/>
    </source>
</evidence>
<evidence type="ECO:0000256" key="5">
    <source>
        <dbReference type="SAM" id="MobiDB-lite"/>
    </source>
</evidence>
<feature type="compositionally biased region" description="Low complexity" evidence="5">
    <location>
        <begin position="68"/>
        <end position="83"/>
    </location>
</feature>